<dbReference type="Proteomes" id="UP001055101">
    <property type="component" value="Unassembled WGS sequence"/>
</dbReference>
<gene>
    <name evidence="1" type="ORF">EKPJFOCH_2126</name>
</gene>
<sequence length="134" mass="15156">MIADAIAVIETEVLPKLEVYGTPEGYVTLPPREHTIHYEPLEDRMLALIAAGDLDAARTIWHEKEPKYRGKTYHPDSLPHRWQMQLTVVAEPLLAGDRRALARILHGWEAANVRGTKIEPYWEPTPFPLEAGLG</sequence>
<name>A0ABQ4TKV5_9HYPH</name>
<evidence type="ECO:0000313" key="2">
    <source>
        <dbReference type="Proteomes" id="UP001055101"/>
    </source>
</evidence>
<dbReference type="EMBL" id="BPRA01000009">
    <property type="protein sequence ID" value="GJE55631.1"/>
    <property type="molecule type" value="Genomic_DNA"/>
</dbReference>
<evidence type="ECO:0000313" key="1">
    <source>
        <dbReference type="EMBL" id="GJE55631.1"/>
    </source>
</evidence>
<reference evidence="1" key="1">
    <citation type="journal article" date="2021" name="Front. Microbiol.">
        <title>Comprehensive Comparative Genomics and Phenotyping of Methylobacterium Species.</title>
        <authorList>
            <person name="Alessa O."/>
            <person name="Ogura Y."/>
            <person name="Fujitani Y."/>
            <person name="Takami H."/>
            <person name="Hayashi T."/>
            <person name="Sahin N."/>
            <person name="Tani A."/>
        </authorList>
    </citation>
    <scope>NUCLEOTIDE SEQUENCE</scope>
    <source>
        <strain evidence="1">DSM 23674</strain>
    </source>
</reference>
<reference evidence="1" key="2">
    <citation type="submission" date="2021-08" db="EMBL/GenBank/DDBJ databases">
        <authorList>
            <person name="Tani A."/>
            <person name="Ola A."/>
            <person name="Ogura Y."/>
            <person name="Katsura K."/>
            <person name="Hayashi T."/>
        </authorList>
    </citation>
    <scope>NUCLEOTIDE SEQUENCE</scope>
    <source>
        <strain evidence="1">DSM 23674</strain>
    </source>
</reference>
<accession>A0ABQ4TKV5</accession>
<dbReference type="RefSeq" id="WP_147818494.1">
    <property type="nucleotide sequence ID" value="NZ_BPRA01000009.1"/>
</dbReference>
<comment type="caution">
    <text evidence="1">The sequence shown here is derived from an EMBL/GenBank/DDBJ whole genome shotgun (WGS) entry which is preliminary data.</text>
</comment>
<proteinExistence type="predicted"/>
<keyword evidence="2" id="KW-1185">Reference proteome</keyword>
<protein>
    <submittedName>
        <fullName evidence="1">Uncharacterized protein</fullName>
    </submittedName>
</protein>
<organism evidence="1 2">
    <name type="scientific">Methylobacterium thuringiense</name>
    <dbReference type="NCBI Taxonomy" id="1003091"/>
    <lineage>
        <taxon>Bacteria</taxon>
        <taxon>Pseudomonadati</taxon>
        <taxon>Pseudomonadota</taxon>
        <taxon>Alphaproteobacteria</taxon>
        <taxon>Hyphomicrobiales</taxon>
        <taxon>Methylobacteriaceae</taxon>
        <taxon>Methylobacterium</taxon>
    </lineage>
</organism>